<gene>
    <name evidence="2" type="ORF">ERS007657_02855</name>
    <name evidence="5" type="ORF">ERS007661_02842</name>
    <name evidence="7" type="ORF">ERS007679_04087</name>
    <name evidence="8" type="ORF">ERS007703_04122</name>
    <name evidence="6" type="ORF">ERS007720_02737</name>
    <name evidence="3" type="ORF">ERS027659_03206</name>
    <name evidence="4" type="ORF">ERS027659_05035</name>
</gene>
<evidence type="ECO:0000256" key="1">
    <source>
        <dbReference type="SAM" id="SignalP"/>
    </source>
</evidence>
<dbReference type="EMBL" id="CSAJ01000374">
    <property type="protein sequence ID" value="COW49278.1"/>
    <property type="molecule type" value="Genomic_DNA"/>
</dbReference>
<evidence type="ECO:0000313" key="3">
    <source>
        <dbReference type="EMBL" id="CKS51168.1"/>
    </source>
</evidence>
<dbReference type="EMBL" id="CSAD01000912">
    <property type="protein sequence ID" value="COW61739.1"/>
    <property type="molecule type" value="Genomic_DNA"/>
</dbReference>
<accession>A0A0U0S3W7</accession>
<dbReference type="Proteomes" id="UP000050164">
    <property type="component" value="Unassembled WGS sequence"/>
</dbReference>
<evidence type="ECO:0000313" key="9">
    <source>
        <dbReference type="Proteomes" id="UP000038802"/>
    </source>
</evidence>
<dbReference type="AlphaFoldDB" id="A0A0U0S3W7"/>
<dbReference type="EMBL" id="CQQC01001092">
    <property type="protein sequence ID" value="CNV63253.1"/>
    <property type="molecule type" value="Genomic_DNA"/>
</dbReference>
<dbReference type="Proteomes" id="UP000039217">
    <property type="component" value="Unassembled WGS sequence"/>
</dbReference>
<evidence type="ECO:0000313" key="2">
    <source>
        <dbReference type="EMBL" id="CFR90634.1"/>
    </source>
</evidence>
<name>A0A0U0S3W7_MYCTX</name>
<dbReference type="EMBL" id="CNFT01002226">
    <property type="protein sequence ID" value="CKU07577.1"/>
    <property type="molecule type" value="Genomic_DNA"/>
</dbReference>
<evidence type="ECO:0000313" key="8">
    <source>
        <dbReference type="EMBL" id="COW73092.1"/>
    </source>
</evidence>
<reference evidence="8" key="2">
    <citation type="submission" date="2015-03" db="EMBL/GenBank/DDBJ databases">
        <authorList>
            <person name="Murphy D."/>
        </authorList>
    </citation>
    <scope>NUCLEOTIDE SEQUENCE [LARGE SCALE GENOMIC DNA]</scope>
    <source>
        <strain evidence="8">K00500041</strain>
    </source>
</reference>
<feature type="chain" id="PRO_5038291978" evidence="1">
    <location>
        <begin position="20"/>
        <end position="64"/>
    </location>
</feature>
<evidence type="ECO:0000313" key="10">
    <source>
        <dbReference type="Proteomes" id="UP000039217"/>
    </source>
</evidence>
<dbReference type="Proteomes" id="UP000038802">
    <property type="component" value="Unassembled WGS sequence"/>
</dbReference>
<dbReference type="PROSITE" id="PS51257">
    <property type="entry name" value="PROKAR_LIPOPROTEIN"/>
    <property type="match status" value="1"/>
</dbReference>
<dbReference type="Proteomes" id="UP000046680">
    <property type="component" value="Unassembled WGS sequence"/>
</dbReference>
<evidence type="ECO:0000313" key="13">
    <source>
        <dbReference type="Proteomes" id="UP000046680"/>
    </source>
</evidence>
<evidence type="ECO:0000313" key="7">
    <source>
        <dbReference type="EMBL" id="COW61739.1"/>
    </source>
</evidence>
<protein>
    <submittedName>
        <fullName evidence="8">Uncharacterized protein</fullName>
    </submittedName>
</protein>
<dbReference type="EMBL" id="CNFT01000888">
    <property type="protein sequence ID" value="CKS51168.1"/>
    <property type="molecule type" value="Genomic_DNA"/>
</dbReference>
<dbReference type="Proteomes" id="UP000045842">
    <property type="component" value="Unassembled WGS sequence"/>
</dbReference>
<keyword evidence="1" id="KW-0732">Signal</keyword>
<sequence length="64" mass="6599">MARSHLLWLPSSVVAPVSAGCALNSAPVIPSHPPGPTPPGTWTVPPSRIVWIASNTTKASTSSR</sequence>
<reference evidence="9 10" key="1">
    <citation type="submission" date="2015-03" db="EMBL/GenBank/DDBJ databases">
        <authorList>
            <consortium name="Pathogen Informatics"/>
        </authorList>
    </citation>
    <scope>NUCLEOTIDE SEQUENCE [LARGE SCALE GENOMIC DNA]</scope>
    <source>
        <strain evidence="3 14">Bir 185</strain>
        <strain evidence="2 13">C09601061</strain>
        <strain evidence="5 10">D00501624</strain>
        <strain evidence="7 12">G09801536</strain>
        <strain evidence="9">K00500041</strain>
        <strain evidence="6 11">M09401471</strain>
    </source>
</reference>
<evidence type="ECO:0000313" key="14">
    <source>
        <dbReference type="Proteomes" id="UP000050164"/>
    </source>
</evidence>
<evidence type="ECO:0000313" key="4">
    <source>
        <dbReference type="EMBL" id="CKU07577.1"/>
    </source>
</evidence>
<organism evidence="8 9">
    <name type="scientific">Mycobacterium tuberculosis</name>
    <dbReference type="NCBI Taxonomy" id="1773"/>
    <lineage>
        <taxon>Bacteria</taxon>
        <taxon>Bacillati</taxon>
        <taxon>Actinomycetota</taxon>
        <taxon>Actinomycetes</taxon>
        <taxon>Mycobacteriales</taxon>
        <taxon>Mycobacteriaceae</taxon>
        <taxon>Mycobacterium</taxon>
        <taxon>Mycobacterium tuberculosis complex</taxon>
    </lineage>
</organism>
<proteinExistence type="predicted"/>
<dbReference type="Proteomes" id="UP000044938">
    <property type="component" value="Unassembled WGS sequence"/>
</dbReference>
<feature type="signal peptide" evidence="1">
    <location>
        <begin position="1"/>
        <end position="19"/>
    </location>
</feature>
<evidence type="ECO:0000313" key="6">
    <source>
        <dbReference type="EMBL" id="COW49278.1"/>
    </source>
</evidence>
<dbReference type="EMBL" id="CSAE01000666">
    <property type="protein sequence ID" value="COW73092.1"/>
    <property type="molecule type" value="Genomic_DNA"/>
</dbReference>
<evidence type="ECO:0000313" key="11">
    <source>
        <dbReference type="Proteomes" id="UP000044938"/>
    </source>
</evidence>
<dbReference type="EMBL" id="CGCX01001204">
    <property type="protein sequence ID" value="CFR90634.1"/>
    <property type="molecule type" value="Genomic_DNA"/>
</dbReference>
<evidence type="ECO:0000313" key="12">
    <source>
        <dbReference type="Proteomes" id="UP000045842"/>
    </source>
</evidence>
<evidence type="ECO:0000313" key="5">
    <source>
        <dbReference type="EMBL" id="CNV63253.1"/>
    </source>
</evidence>